<feature type="transmembrane region" description="Helical" evidence="1">
    <location>
        <begin position="70"/>
        <end position="88"/>
    </location>
</feature>
<evidence type="ECO:0000259" key="2">
    <source>
        <dbReference type="Pfam" id="PF06724"/>
    </source>
</evidence>
<dbReference type="RefSeq" id="WP_386665709.1">
    <property type="nucleotide sequence ID" value="NZ_JBHLTG010000001.1"/>
</dbReference>
<evidence type="ECO:0000313" key="4">
    <source>
        <dbReference type="Proteomes" id="UP001589896"/>
    </source>
</evidence>
<reference evidence="3 4" key="1">
    <citation type="submission" date="2024-09" db="EMBL/GenBank/DDBJ databases">
        <authorList>
            <person name="Sun Q."/>
            <person name="Mori K."/>
        </authorList>
    </citation>
    <scope>NUCLEOTIDE SEQUENCE [LARGE SCALE GENOMIC DNA]</scope>
    <source>
        <strain evidence="3 4">KCTC 23076</strain>
    </source>
</reference>
<feature type="transmembrane region" description="Helical" evidence="1">
    <location>
        <begin position="32"/>
        <end position="50"/>
    </location>
</feature>
<feature type="domain" description="DUF1206" evidence="2">
    <location>
        <begin position="26"/>
        <end position="92"/>
    </location>
</feature>
<evidence type="ECO:0000256" key="1">
    <source>
        <dbReference type="SAM" id="Phobius"/>
    </source>
</evidence>
<feature type="transmembrane region" description="Helical" evidence="1">
    <location>
        <begin position="153"/>
        <end position="170"/>
    </location>
</feature>
<gene>
    <name evidence="3" type="ORF">ACFFGH_05715</name>
</gene>
<evidence type="ECO:0000313" key="3">
    <source>
        <dbReference type="EMBL" id="MFC0677349.1"/>
    </source>
</evidence>
<keyword evidence="1" id="KW-1133">Transmembrane helix</keyword>
<keyword evidence="1" id="KW-0472">Membrane</keyword>
<dbReference type="EMBL" id="JBHLTG010000001">
    <property type="protein sequence ID" value="MFC0677349.1"/>
    <property type="molecule type" value="Genomic_DNA"/>
</dbReference>
<keyword evidence="4" id="KW-1185">Reference proteome</keyword>
<comment type="caution">
    <text evidence="3">The sequence shown here is derived from an EMBL/GenBank/DDBJ whole genome shotgun (WGS) entry which is preliminary data.</text>
</comment>
<protein>
    <submittedName>
        <fullName evidence="3">DUF1206 domain-containing protein</fullName>
    </submittedName>
</protein>
<feature type="domain" description="DUF1206" evidence="2">
    <location>
        <begin position="198"/>
        <end position="263"/>
    </location>
</feature>
<feature type="transmembrane region" description="Helical" evidence="1">
    <location>
        <begin position="235"/>
        <end position="254"/>
    </location>
</feature>
<organism evidence="3 4">
    <name type="scientific">Lysobacter korlensis</name>
    <dbReference type="NCBI Taxonomy" id="553636"/>
    <lineage>
        <taxon>Bacteria</taxon>
        <taxon>Pseudomonadati</taxon>
        <taxon>Pseudomonadota</taxon>
        <taxon>Gammaproteobacteria</taxon>
        <taxon>Lysobacterales</taxon>
        <taxon>Lysobacteraceae</taxon>
        <taxon>Lysobacter</taxon>
    </lineage>
</organism>
<keyword evidence="1" id="KW-0812">Transmembrane</keyword>
<proteinExistence type="predicted"/>
<feature type="domain" description="DUF1206" evidence="2">
    <location>
        <begin position="110"/>
        <end position="178"/>
    </location>
</feature>
<dbReference type="Proteomes" id="UP001589896">
    <property type="component" value="Unassembled WGS sequence"/>
</dbReference>
<feature type="transmembrane region" description="Helical" evidence="1">
    <location>
        <begin position="191"/>
        <end position="215"/>
    </location>
</feature>
<accession>A0ABV6RL95</accession>
<dbReference type="Pfam" id="PF06724">
    <property type="entry name" value="DUF1206"/>
    <property type="match status" value="3"/>
</dbReference>
<name>A0ABV6RL95_9GAMM</name>
<sequence>MNAPIGTAGRNTANEVAGWVPPLARLGYAAKGVVYLIIGFLAFRAATAAGSPEGAKGALASLADETGGQLMLVLIALGLLAHVLWRLVQGIIDPEHSSHDAKHIALRVFYLLSAAIYASLAWTAWQLSQGGDGGSSSGESQQVWISRIMELPLGRWLVMAVGIGIMAYGIHQLIKAWKADVRKHMTRNDRWIVMIGRFGIGARGLVLLPVGWFVFNAGRHYNPQEAGSTTEALQMLERGGLLALVGVGLIAYGLHQFLKAAYRRIERPD</sequence>
<dbReference type="InterPro" id="IPR009597">
    <property type="entry name" value="DUF1206"/>
</dbReference>
<feature type="transmembrane region" description="Helical" evidence="1">
    <location>
        <begin position="108"/>
        <end position="125"/>
    </location>
</feature>